<dbReference type="Pfam" id="PF07040">
    <property type="entry name" value="DUF1326"/>
    <property type="match status" value="1"/>
</dbReference>
<evidence type="ECO:0000313" key="1">
    <source>
        <dbReference type="EMBL" id="MBU2713818.1"/>
    </source>
</evidence>
<evidence type="ECO:0000313" key="2">
    <source>
        <dbReference type="Proteomes" id="UP000690515"/>
    </source>
</evidence>
<proteinExistence type="predicted"/>
<comment type="caution">
    <text evidence="1">The sequence shown here is derived from an EMBL/GenBank/DDBJ whole genome shotgun (WGS) entry which is preliminary data.</text>
</comment>
<organism evidence="1 2">
    <name type="scientific">Zooshikella harenae</name>
    <dbReference type="NCBI Taxonomy" id="2827238"/>
    <lineage>
        <taxon>Bacteria</taxon>
        <taxon>Pseudomonadati</taxon>
        <taxon>Pseudomonadota</taxon>
        <taxon>Gammaproteobacteria</taxon>
        <taxon>Oceanospirillales</taxon>
        <taxon>Zooshikellaceae</taxon>
        <taxon>Zooshikella</taxon>
    </lineage>
</organism>
<reference evidence="1 2" key="1">
    <citation type="submission" date="2021-04" db="EMBL/GenBank/DDBJ databases">
        <authorList>
            <person name="Pira H."/>
            <person name="Risdian C."/>
            <person name="Wink J."/>
        </authorList>
    </citation>
    <scope>NUCLEOTIDE SEQUENCE [LARGE SCALE GENOMIC DNA]</scope>
    <source>
        <strain evidence="1 2">WH53</strain>
    </source>
</reference>
<accession>A0ABS5ZIW2</accession>
<dbReference type="EMBL" id="JAGSOY010000107">
    <property type="protein sequence ID" value="MBU2713818.1"/>
    <property type="molecule type" value="Genomic_DNA"/>
</dbReference>
<dbReference type="InterPro" id="IPR009758">
    <property type="entry name" value="DUF1326"/>
</dbReference>
<dbReference type="Proteomes" id="UP000690515">
    <property type="component" value="Unassembled WGS sequence"/>
</dbReference>
<name>A0ABS5ZIW2_9GAMM</name>
<dbReference type="RefSeq" id="WP_215822100.1">
    <property type="nucleotide sequence ID" value="NZ_JAGSOY010000107.1"/>
</dbReference>
<gene>
    <name evidence="1" type="ORF">KCG35_22450</name>
</gene>
<sequence>MGYKLEGKLLEVCDCNILCPCWVGEDPDGDTCNTIIAWHIDQGAVNGLDVSGLTVAVTAHIPGNIMEGNWRVVMYVDDQSSEQQADALLSVYKGELGGPVADLVKLIGDVVAVERAPIEFKVLDGKGTIRIGSDISAELQPFEGPTGTSTLSDTVFSTVPGAPAYVGKASDYKMKQPLLGLDIDMQGHNAIQGQFLFEAQ</sequence>
<keyword evidence="2" id="KW-1185">Reference proteome</keyword>
<protein>
    <submittedName>
        <fullName evidence="1">DUF1326 domain-containing protein</fullName>
    </submittedName>
</protein>